<gene>
    <name evidence="2" type="ORF">Plo01_66040</name>
</gene>
<feature type="region of interest" description="Disordered" evidence="1">
    <location>
        <begin position="43"/>
        <end position="73"/>
    </location>
</feature>
<feature type="region of interest" description="Disordered" evidence="1">
    <location>
        <begin position="1"/>
        <end position="28"/>
    </location>
</feature>
<sequence>MAVKAVSRAKARSITGSPCAGRRPRGAREVPEAFVTRAVCLTTRPEKDDRSRRPGIQVRERTVGGDAPADTLGRAGRDIVNACHSMEFRLVPPVRPS</sequence>
<dbReference type="EMBL" id="BOOH01000056">
    <property type="protein sequence ID" value="GIH80175.1"/>
    <property type="molecule type" value="Genomic_DNA"/>
</dbReference>
<name>A0A8J3RRY1_9ACTN</name>
<keyword evidence="3" id="KW-1185">Reference proteome</keyword>
<accession>A0A8J3RRY1</accession>
<organism evidence="2 3">
    <name type="scientific">Planobispora longispora</name>
    <dbReference type="NCBI Taxonomy" id="28887"/>
    <lineage>
        <taxon>Bacteria</taxon>
        <taxon>Bacillati</taxon>
        <taxon>Actinomycetota</taxon>
        <taxon>Actinomycetes</taxon>
        <taxon>Streptosporangiales</taxon>
        <taxon>Streptosporangiaceae</taxon>
        <taxon>Planobispora</taxon>
    </lineage>
</organism>
<dbReference type="AlphaFoldDB" id="A0A8J3RRY1"/>
<evidence type="ECO:0000256" key="1">
    <source>
        <dbReference type="SAM" id="MobiDB-lite"/>
    </source>
</evidence>
<proteinExistence type="predicted"/>
<evidence type="ECO:0000313" key="2">
    <source>
        <dbReference type="EMBL" id="GIH80175.1"/>
    </source>
</evidence>
<evidence type="ECO:0000313" key="3">
    <source>
        <dbReference type="Proteomes" id="UP000616724"/>
    </source>
</evidence>
<comment type="caution">
    <text evidence="2">The sequence shown here is derived from an EMBL/GenBank/DDBJ whole genome shotgun (WGS) entry which is preliminary data.</text>
</comment>
<feature type="compositionally biased region" description="Basic and acidic residues" evidence="1">
    <location>
        <begin position="44"/>
        <end position="63"/>
    </location>
</feature>
<protein>
    <submittedName>
        <fullName evidence="2">Uncharacterized protein</fullName>
    </submittedName>
</protein>
<dbReference type="Proteomes" id="UP000616724">
    <property type="component" value="Unassembled WGS sequence"/>
</dbReference>
<reference evidence="2 3" key="1">
    <citation type="submission" date="2021-01" db="EMBL/GenBank/DDBJ databases">
        <title>Whole genome shotgun sequence of Planobispora longispora NBRC 13918.</title>
        <authorList>
            <person name="Komaki H."/>
            <person name="Tamura T."/>
        </authorList>
    </citation>
    <scope>NUCLEOTIDE SEQUENCE [LARGE SCALE GENOMIC DNA]</scope>
    <source>
        <strain evidence="2 3">NBRC 13918</strain>
    </source>
</reference>